<feature type="region of interest" description="Disordered" evidence="1">
    <location>
        <begin position="1"/>
        <end position="58"/>
    </location>
</feature>
<evidence type="ECO:0000256" key="1">
    <source>
        <dbReference type="SAM" id="MobiDB-lite"/>
    </source>
</evidence>
<dbReference type="InterPro" id="IPR008160">
    <property type="entry name" value="Collagen"/>
</dbReference>
<feature type="compositionally biased region" description="Low complexity" evidence="1">
    <location>
        <begin position="25"/>
        <end position="51"/>
    </location>
</feature>
<name>A0A1L7CXG9_9CORY</name>
<dbReference type="AlphaFoldDB" id="A0A1L7CXG9"/>
<dbReference type="Proteomes" id="UP000185469">
    <property type="component" value="Chromosome"/>
</dbReference>
<protein>
    <recommendedName>
        <fullName evidence="4">Collagen-like protein</fullName>
    </recommendedName>
</protein>
<dbReference type="Gene3D" id="1.20.5.320">
    <property type="entry name" value="6-Phosphogluconate Dehydrogenase, domain 3"/>
    <property type="match status" value="1"/>
</dbReference>
<dbReference type="OrthoDB" id="4411935at2"/>
<dbReference type="RefSeq" id="WP_075691766.1">
    <property type="nucleotide sequence ID" value="NZ_CP009248.1"/>
</dbReference>
<evidence type="ECO:0000313" key="3">
    <source>
        <dbReference type="Proteomes" id="UP000185469"/>
    </source>
</evidence>
<evidence type="ECO:0000313" key="2">
    <source>
        <dbReference type="EMBL" id="APT90510.1"/>
    </source>
</evidence>
<dbReference type="KEGG" id="csph:CSPHI_05070"/>
<reference evidence="2 3" key="1">
    <citation type="submission" date="2014-08" db="EMBL/GenBank/DDBJ databases">
        <title>Complete genome sequence of Corynebacterium sphenisci CECT 5990(T) (=DSM 44792(T)), isolated from healthy wild penguins.</title>
        <authorList>
            <person name="Ruckert C."/>
            <person name="Albersmeier A."/>
            <person name="Winkler A."/>
            <person name="Kalinowski J."/>
        </authorList>
    </citation>
    <scope>NUCLEOTIDE SEQUENCE [LARGE SCALE GENOMIC DNA]</scope>
    <source>
        <strain evidence="2 3">DSM 44792</strain>
    </source>
</reference>
<sequence length="187" mass="18238">MAWTQKGTLRGPKGPQGPEGPPGPAGTQGPQGKQGIPGPEGAAGPAGPQGARGEDGKSISVAGQVPTHADLPTDLTEADAGKAYINDADGLLYVWGGTSWPANGNGVEFRGPAGPAGPQGPAGRDGVAGTQGPEGPEGPQGPAGPAGPEGPRGSRWFTGAGAPGTIADARAGDMYLDTTDGVVYELT</sequence>
<dbReference type="InterPro" id="IPR050149">
    <property type="entry name" value="Collagen_superfamily"/>
</dbReference>
<dbReference type="STRING" id="1437874.CSPHI_05070"/>
<organism evidence="2 3">
    <name type="scientific">Corynebacterium sphenisci DSM 44792</name>
    <dbReference type="NCBI Taxonomy" id="1437874"/>
    <lineage>
        <taxon>Bacteria</taxon>
        <taxon>Bacillati</taxon>
        <taxon>Actinomycetota</taxon>
        <taxon>Actinomycetes</taxon>
        <taxon>Mycobacteriales</taxon>
        <taxon>Corynebacteriaceae</taxon>
        <taxon>Corynebacterium</taxon>
    </lineage>
</organism>
<evidence type="ECO:0008006" key="4">
    <source>
        <dbReference type="Google" id="ProtNLM"/>
    </source>
</evidence>
<gene>
    <name evidence="2" type="ORF">CSPHI_05070</name>
</gene>
<dbReference type="PANTHER" id="PTHR24023">
    <property type="entry name" value="COLLAGEN ALPHA"/>
    <property type="match status" value="1"/>
</dbReference>
<dbReference type="GO" id="GO:0005615">
    <property type="term" value="C:extracellular space"/>
    <property type="evidence" value="ECO:0007669"/>
    <property type="project" value="TreeGrafter"/>
</dbReference>
<dbReference type="GO" id="GO:0031012">
    <property type="term" value="C:extracellular matrix"/>
    <property type="evidence" value="ECO:0007669"/>
    <property type="project" value="TreeGrafter"/>
</dbReference>
<dbReference type="PANTHER" id="PTHR24023:SF1082">
    <property type="entry name" value="COLLAGEN TRIPLE HELIX REPEAT"/>
    <property type="match status" value="1"/>
</dbReference>
<keyword evidence="3" id="KW-1185">Reference proteome</keyword>
<dbReference type="EMBL" id="CP009248">
    <property type="protein sequence ID" value="APT90510.1"/>
    <property type="molecule type" value="Genomic_DNA"/>
</dbReference>
<accession>A0A1L7CXG9</accession>
<dbReference type="Pfam" id="PF01391">
    <property type="entry name" value="Collagen"/>
    <property type="match status" value="2"/>
</dbReference>
<proteinExistence type="predicted"/>
<feature type="region of interest" description="Disordered" evidence="1">
    <location>
        <begin position="106"/>
        <end position="164"/>
    </location>
</feature>